<evidence type="ECO:0000256" key="1">
    <source>
        <dbReference type="ARBA" id="ARBA00022679"/>
    </source>
</evidence>
<evidence type="ECO:0000256" key="2">
    <source>
        <dbReference type="ARBA" id="ARBA00023315"/>
    </source>
</evidence>
<keyword evidence="2" id="KW-0012">Acyltransferase</keyword>
<dbReference type="Gene3D" id="3.40.630.30">
    <property type="match status" value="1"/>
</dbReference>
<evidence type="ECO:0000259" key="3">
    <source>
        <dbReference type="PROSITE" id="PS51186"/>
    </source>
</evidence>
<accession>A0A099LTA2</accession>
<reference evidence="4 5" key="1">
    <citation type="submission" date="2014-04" db="EMBL/GenBank/DDBJ databases">
        <title>Genome sequencing of Vibrio navarrensis strains.</title>
        <authorList>
            <person name="Gladney L.M."/>
            <person name="Katz L.S."/>
            <person name="Marino-Ramirez L."/>
            <person name="Jordan I.K."/>
        </authorList>
    </citation>
    <scope>NUCLEOTIDE SEQUENCE [LARGE SCALE GENOMIC DNA]</scope>
    <source>
        <strain evidence="4 5">ATCC 51183</strain>
    </source>
</reference>
<sequence>MITIRQMDISDYDSVMTLWGQTENLSLKDADSRTSIAAYLTKNPGLSFVAIDGQPIGGKDIVGAVLVGTDGRRGYLQHLAVDLHYRGQKIAQRLVQSATEALAQQGIAKTHLFVLSNNLSAQDFYLKLGWQARDEIRMFSFNSSDNQYV</sequence>
<name>A0A099LTA2_9VIBR</name>
<dbReference type="InterPro" id="IPR050832">
    <property type="entry name" value="Bact_Acetyltransf"/>
</dbReference>
<dbReference type="Pfam" id="PF00583">
    <property type="entry name" value="Acetyltransf_1"/>
    <property type="match status" value="1"/>
</dbReference>
<organism evidence="4 5">
    <name type="scientific">Vibrio navarrensis</name>
    <dbReference type="NCBI Taxonomy" id="29495"/>
    <lineage>
        <taxon>Bacteria</taxon>
        <taxon>Pseudomonadati</taxon>
        <taxon>Pseudomonadota</taxon>
        <taxon>Gammaproteobacteria</taxon>
        <taxon>Vibrionales</taxon>
        <taxon>Vibrionaceae</taxon>
        <taxon>Vibrio</taxon>
    </lineage>
</organism>
<dbReference type="PANTHER" id="PTHR43877">
    <property type="entry name" value="AMINOALKYLPHOSPHONATE N-ACETYLTRANSFERASE-RELATED-RELATED"/>
    <property type="match status" value="1"/>
</dbReference>
<feature type="domain" description="N-acetyltransferase" evidence="3">
    <location>
        <begin position="2"/>
        <end position="149"/>
    </location>
</feature>
<dbReference type="STRING" id="29495.EA26_09100"/>
<evidence type="ECO:0000313" key="5">
    <source>
        <dbReference type="Proteomes" id="UP000029994"/>
    </source>
</evidence>
<dbReference type="eggNOG" id="COG0456">
    <property type="taxonomic scope" value="Bacteria"/>
</dbReference>
<dbReference type="PROSITE" id="PS51186">
    <property type="entry name" value="GNAT"/>
    <property type="match status" value="1"/>
</dbReference>
<dbReference type="Proteomes" id="UP000029994">
    <property type="component" value="Unassembled WGS sequence"/>
</dbReference>
<protein>
    <submittedName>
        <fullName evidence="4">GCN5 family acetyltransferase</fullName>
    </submittedName>
</protein>
<dbReference type="CDD" id="cd04301">
    <property type="entry name" value="NAT_SF"/>
    <property type="match status" value="1"/>
</dbReference>
<keyword evidence="1 4" id="KW-0808">Transferase</keyword>
<evidence type="ECO:0000313" key="4">
    <source>
        <dbReference type="EMBL" id="KGK11458.1"/>
    </source>
</evidence>
<dbReference type="GO" id="GO:0016747">
    <property type="term" value="F:acyltransferase activity, transferring groups other than amino-acyl groups"/>
    <property type="evidence" value="ECO:0007669"/>
    <property type="project" value="InterPro"/>
</dbReference>
<gene>
    <name evidence="4" type="ORF">EA26_09100</name>
</gene>
<dbReference type="GeneID" id="43683348"/>
<dbReference type="EMBL" id="JMCG01000001">
    <property type="protein sequence ID" value="KGK11458.1"/>
    <property type="molecule type" value="Genomic_DNA"/>
</dbReference>
<dbReference type="SUPFAM" id="SSF55729">
    <property type="entry name" value="Acyl-CoA N-acyltransferases (Nat)"/>
    <property type="match status" value="1"/>
</dbReference>
<dbReference type="InterPro" id="IPR016181">
    <property type="entry name" value="Acyl_CoA_acyltransferase"/>
</dbReference>
<dbReference type="AlphaFoldDB" id="A0A099LTA2"/>
<proteinExistence type="predicted"/>
<dbReference type="InterPro" id="IPR000182">
    <property type="entry name" value="GNAT_dom"/>
</dbReference>
<dbReference type="RefSeq" id="WP_039428921.1">
    <property type="nucleotide sequence ID" value="NZ_CP061844.1"/>
</dbReference>
<keyword evidence="5" id="KW-1185">Reference proteome</keyword>
<comment type="caution">
    <text evidence="4">The sequence shown here is derived from an EMBL/GenBank/DDBJ whole genome shotgun (WGS) entry which is preliminary data.</text>
</comment>